<dbReference type="RefSeq" id="WP_057792734.1">
    <property type="nucleotide sequence ID" value="NZ_LAXJ01000008.1"/>
</dbReference>
<sequence>MRPWILTLVAALVLSLGARAEDGARFYVVENGAQAGPYTLAELEGRARAGQLTGQTLIWATGMAQWTPAAQVPELAQVLGQGGVVPDAPTDFKAFLTGAWVADPTQVPVSGVGLGTANAVTTFHEAGAFEMKGSIQGVHASGMDFTITLAATGTFKVQSLGAKSFRVVYEGDLMSTWQHPDPNVPGVPNITKLQPATYEVLDANTLRDGEGYVMRRRQ</sequence>
<evidence type="ECO:0000259" key="2">
    <source>
        <dbReference type="Pfam" id="PF14237"/>
    </source>
</evidence>
<dbReference type="Proteomes" id="UP000051295">
    <property type="component" value="Unassembled WGS sequence"/>
</dbReference>
<evidence type="ECO:0000313" key="3">
    <source>
        <dbReference type="EMBL" id="KRS12829.1"/>
    </source>
</evidence>
<evidence type="ECO:0000313" key="4">
    <source>
        <dbReference type="Proteomes" id="UP000051295"/>
    </source>
</evidence>
<name>A0A0T5NV87_9RHOB</name>
<gene>
    <name evidence="3" type="ORF">XM53_09670</name>
</gene>
<keyword evidence="4" id="KW-1185">Reference proteome</keyword>
<dbReference type="STRING" id="1641875.XM53_09670"/>
<keyword evidence="1" id="KW-0732">Signal</keyword>
<dbReference type="EMBL" id="LAXJ01000008">
    <property type="protein sequence ID" value="KRS12829.1"/>
    <property type="molecule type" value="Genomic_DNA"/>
</dbReference>
<accession>A0A0T5NV87</accession>
<feature type="domain" description="GYF" evidence="2">
    <location>
        <begin position="27"/>
        <end position="75"/>
    </location>
</feature>
<evidence type="ECO:0000256" key="1">
    <source>
        <dbReference type="SAM" id="SignalP"/>
    </source>
</evidence>
<dbReference type="Pfam" id="PF14237">
    <property type="entry name" value="GYF_2"/>
    <property type="match status" value="1"/>
</dbReference>
<reference evidence="3 4" key="1">
    <citation type="submission" date="2015-04" db="EMBL/GenBank/DDBJ databases">
        <title>The draft genome sequence of Roseovarius sp.R12b.</title>
        <authorList>
            <person name="Li G."/>
            <person name="Lai Q."/>
            <person name="Shao Z."/>
            <person name="Yan P."/>
        </authorList>
    </citation>
    <scope>NUCLEOTIDE SEQUENCE [LARGE SCALE GENOMIC DNA]</scope>
    <source>
        <strain evidence="3 4">R12B</strain>
    </source>
</reference>
<feature type="signal peptide" evidence="1">
    <location>
        <begin position="1"/>
        <end position="20"/>
    </location>
</feature>
<dbReference type="PATRIC" id="fig|1641875.4.peg.4346"/>
<dbReference type="AlphaFoldDB" id="A0A0T5NV87"/>
<comment type="caution">
    <text evidence="3">The sequence shown here is derived from an EMBL/GenBank/DDBJ whole genome shotgun (WGS) entry which is preliminary data.</text>
</comment>
<dbReference type="OrthoDB" id="9812349at2"/>
<organism evidence="3 4">
    <name type="scientific">Roseovarius atlanticus</name>
    <dbReference type="NCBI Taxonomy" id="1641875"/>
    <lineage>
        <taxon>Bacteria</taxon>
        <taxon>Pseudomonadati</taxon>
        <taxon>Pseudomonadota</taxon>
        <taxon>Alphaproteobacteria</taxon>
        <taxon>Rhodobacterales</taxon>
        <taxon>Roseobacteraceae</taxon>
        <taxon>Roseovarius</taxon>
    </lineage>
</organism>
<feature type="chain" id="PRO_5006663945" description="GYF domain-containing protein" evidence="1">
    <location>
        <begin position="21"/>
        <end position="218"/>
    </location>
</feature>
<dbReference type="InterPro" id="IPR025640">
    <property type="entry name" value="GYF_2"/>
</dbReference>
<protein>
    <recommendedName>
        <fullName evidence="2">GYF domain-containing protein</fullName>
    </recommendedName>
</protein>
<proteinExistence type="predicted"/>